<name>A0A1F5EY27_9BACT</name>
<comment type="caution">
    <text evidence="1">The sequence shown here is derived from an EMBL/GenBank/DDBJ whole genome shotgun (WGS) entry which is preliminary data.</text>
</comment>
<dbReference type="Pfam" id="PF12675">
    <property type="entry name" value="DUF3795"/>
    <property type="match status" value="1"/>
</dbReference>
<protein>
    <recommendedName>
        <fullName evidence="3">DUF3795 domain-containing protein</fullName>
    </recommendedName>
</protein>
<dbReference type="InterPro" id="IPR024227">
    <property type="entry name" value="DUF3795"/>
</dbReference>
<evidence type="ECO:0000313" key="1">
    <source>
        <dbReference type="EMBL" id="OGD72328.1"/>
    </source>
</evidence>
<gene>
    <name evidence="1" type="ORF">A2Y64_00455</name>
</gene>
<evidence type="ECO:0008006" key="3">
    <source>
        <dbReference type="Google" id="ProtNLM"/>
    </source>
</evidence>
<evidence type="ECO:0000313" key="2">
    <source>
        <dbReference type="Proteomes" id="UP000177187"/>
    </source>
</evidence>
<sequence length="114" mass="11998">MLESGGYCGIDCDACPALLATRRGDEAALAVVAAEWSKLYGAQIPPESIPCAGCFARPPDPTGCHAHECGIRACAMGRSVETCAECPDYACDQLAEFFAMAPEARANLEARRKG</sequence>
<accession>A0A1F5EY27</accession>
<proteinExistence type="predicted"/>
<reference evidence="1 2" key="1">
    <citation type="journal article" date="2016" name="Nat. Commun.">
        <title>Thousands of microbial genomes shed light on interconnected biogeochemical processes in an aquifer system.</title>
        <authorList>
            <person name="Anantharaman K."/>
            <person name="Brown C.T."/>
            <person name="Hug L.A."/>
            <person name="Sharon I."/>
            <person name="Castelle C.J."/>
            <person name="Probst A.J."/>
            <person name="Thomas B.C."/>
            <person name="Singh A."/>
            <person name="Wilkins M.J."/>
            <person name="Karaoz U."/>
            <person name="Brodie E.L."/>
            <person name="Williams K.H."/>
            <person name="Hubbard S.S."/>
            <person name="Banfield J.F."/>
        </authorList>
    </citation>
    <scope>NUCLEOTIDE SEQUENCE [LARGE SCALE GENOMIC DNA]</scope>
</reference>
<dbReference type="STRING" id="1817816.A2Y64_00455"/>
<dbReference type="AlphaFoldDB" id="A0A1F5EY27"/>
<dbReference type="Proteomes" id="UP000177187">
    <property type="component" value="Unassembled WGS sequence"/>
</dbReference>
<organism evidence="1 2">
    <name type="scientific">Candidatus Coatesbacteria bacterium RBG_13_66_14</name>
    <dbReference type="NCBI Taxonomy" id="1817816"/>
    <lineage>
        <taxon>Bacteria</taxon>
        <taxon>Candidatus Coatesiibacteriota</taxon>
    </lineage>
</organism>
<dbReference type="EMBL" id="MFAF01000125">
    <property type="protein sequence ID" value="OGD72328.1"/>
    <property type="molecule type" value="Genomic_DNA"/>
</dbReference>